<comment type="caution">
    <text evidence="5">The sequence shown here is derived from an EMBL/GenBank/DDBJ whole genome shotgun (WGS) entry which is preliminary data.</text>
</comment>
<proteinExistence type="inferred from homology"/>
<protein>
    <submittedName>
        <fullName evidence="5">TldD/PmbA family protein</fullName>
    </submittedName>
</protein>
<dbReference type="InterPro" id="IPR045570">
    <property type="entry name" value="Metalloprtase-TldD/E_cen_dom"/>
</dbReference>
<dbReference type="Gene3D" id="3.30.2290.10">
    <property type="entry name" value="PmbA/TldD superfamily"/>
    <property type="match status" value="1"/>
</dbReference>
<comment type="similarity">
    <text evidence="1">Belongs to the peptidase U62 family.</text>
</comment>
<dbReference type="InterPro" id="IPR047657">
    <property type="entry name" value="PmbA"/>
</dbReference>
<dbReference type="Pfam" id="PF19289">
    <property type="entry name" value="PmbA_TldD_3rd"/>
    <property type="match status" value="1"/>
</dbReference>
<evidence type="ECO:0000259" key="4">
    <source>
        <dbReference type="Pfam" id="PF19290"/>
    </source>
</evidence>
<organism evidence="5 6">
    <name type="scientific">Aureimonas populi</name>
    <dbReference type="NCBI Taxonomy" id="1701758"/>
    <lineage>
        <taxon>Bacteria</taxon>
        <taxon>Pseudomonadati</taxon>
        <taxon>Pseudomonadota</taxon>
        <taxon>Alphaproteobacteria</taxon>
        <taxon>Hyphomicrobiales</taxon>
        <taxon>Aurantimonadaceae</taxon>
        <taxon>Aureimonas</taxon>
    </lineage>
</organism>
<gene>
    <name evidence="5" type="ORF">ACFSKQ_04740</name>
</gene>
<dbReference type="Proteomes" id="UP001597371">
    <property type="component" value="Unassembled WGS sequence"/>
</dbReference>
<sequence length="448" mass="46776">MEQDTARLLDVAGRLIETARRHGAEGADAAVVISRSRAASVRLGQVEEVEASESADLSLRVFVEGRVAGVSADIAVDLDRLVERAVAMARVSPPDPFAGLADSSLLARNILDLDLFDASSEPSGEDLVRDALVLEEAARAVPGVTNSGGASASAGFTGLVLATSGGFSGERRRSGFSRSVSVVAGQGTGMQRDYDFDAAIHLADLEAPRDIGRRAGERAVRRLDPRVPETGRYPIVFDPRISRGLFGHLVAGLSGAAIARGTSFLKDRMGEPILPEGVDVADEPLLPRRAGSRPFDGEGVAGGRLALVEGGVLANWLLDSTSAREIGLATNGRAQRSSAGTTPGISNVVVSAGQLSPEALIAEAGEGIYVTELIGHGADLVTGDYSRGASGFLIKNGRLGDPVSEFTIAGNLREMFLGLTLADDLDTRHRIVAPTVRLEAMTVAGRRP</sequence>
<evidence type="ECO:0000259" key="2">
    <source>
        <dbReference type="Pfam" id="PF01523"/>
    </source>
</evidence>
<dbReference type="Pfam" id="PF01523">
    <property type="entry name" value="PmbA_TldD_1st"/>
    <property type="match status" value="1"/>
</dbReference>
<feature type="domain" description="Metalloprotease TldD/E central" evidence="4">
    <location>
        <begin position="120"/>
        <end position="223"/>
    </location>
</feature>
<evidence type="ECO:0000313" key="5">
    <source>
        <dbReference type="EMBL" id="MFD2236770.1"/>
    </source>
</evidence>
<feature type="domain" description="Metalloprotease TldD/E C-terminal" evidence="3">
    <location>
        <begin position="230"/>
        <end position="445"/>
    </location>
</feature>
<name>A0ABW5CKZ3_9HYPH</name>
<evidence type="ECO:0000259" key="3">
    <source>
        <dbReference type="Pfam" id="PF19289"/>
    </source>
</evidence>
<dbReference type="InterPro" id="IPR002510">
    <property type="entry name" value="Metalloprtase-TldD/E_N"/>
</dbReference>
<accession>A0ABW5CKZ3</accession>
<keyword evidence="6" id="KW-1185">Reference proteome</keyword>
<dbReference type="InterPro" id="IPR036059">
    <property type="entry name" value="TldD/PmbA_sf"/>
</dbReference>
<evidence type="ECO:0000313" key="6">
    <source>
        <dbReference type="Proteomes" id="UP001597371"/>
    </source>
</evidence>
<reference evidence="6" key="1">
    <citation type="journal article" date="2019" name="Int. J. Syst. Evol. Microbiol.">
        <title>The Global Catalogue of Microorganisms (GCM) 10K type strain sequencing project: providing services to taxonomists for standard genome sequencing and annotation.</title>
        <authorList>
            <consortium name="The Broad Institute Genomics Platform"/>
            <consortium name="The Broad Institute Genome Sequencing Center for Infectious Disease"/>
            <person name="Wu L."/>
            <person name="Ma J."/>
        </authorList>
    </citation>
    <scope>NUCLEOTIDE SEQUENCE [LARGE SCALE GENOMIC DNA]</scope>
    <source>
        <strain evidence="6">ZS-35-S2</strain>
    </source>
</reference>
<dbReference type="EMBL" id="JBHUIJ010000005">
    <property type="protein sequence ID" value="MFD2236770.1"/>
    <property type="molecule type" value="Genomic_DNA"/>
</dbReference>
<dbReference type="InterPro" id="IPR035068">
    <property type="entry name" value="TldD/PmbA_N"/>
</dbReference>
<feature type="domain" description="Metalloprotease TldD/E N-terminal" evidence="2">
    <location>
        <begin position="27"/>
        <end position="89"/>
    </location>
</feature>
<dbReference type="Pfam" id="PF19290">
    <property type="entry name" value="PmbA_TldD_2nd"/>
    <property type="match status" value="1"/>
</dbReference>
<dbReference type="SUPFAM" id="SSF111283">
    <property type="entry name" value="Putative modulator of DNA gyrase, PmbA/TldD"/>
    <property type="match status" value="1"/>
</dbReference>
<dbReference type="PANTHER" id="PTHR43421">
    <property type="entry name" value="METALLOPROTEASE PMBA"/>
    <property type="match status" value="1"/>
</dbReference>
<dbReference type="InterPro" id="IPR045569">
    <property type="entry name" value="Metalloprtase-TldD/E_C"/>
</dbReference>
<dbReference type="RefSeq" id="WP_209740350.1">
    <property type="nucleotide sequence ID" value="NZ_CP072611.1"/>
</dbReference>
<evidence type="ECO:0000256" key="1">
    <source>
        <dbReference type="ARBA" id="ARBA00005836"/>
    </source>
</evidence>
<dbReference type="PANTHER" id="PTHR43421:SF1">
    <property type="entry name" value="METALLOPROTEASE PMBA"/>
    <property type="match status" value="1"/>
</dbReference>